<sequence>VRITDPLGDLPFGQFHRLFALAFSIFKFCIFGRYGTASRNHSVTRLLLLSITDLIFSFRAWHTGILGEAKAVW</sequence>
<feature type="transmembrane region" description="Helical" evidence="1">
    <location>
        <begin position="15"/>
        <end position="34"/>
    </location>
</feature>
<proteinExistence type="predicted"/>
<evidence type="ECO:0000256" key="1">
    <source>
        <dbReference type="SAM" id="Phobius"/>
    </source>
</evidence>
<reference evidence="2" key="1">
    <citation type="submission" date="2023-08" db="EMBL/GenBank/DDBJ databases">
        <title>A de novo genome assembly of Solanum verrucosum Schlechtendal, a Mexican diploid species geographically isolated from the other diploid A-genome species in potato relatives.</title>
        <authorList>
            <person name="Hosaka K."/>
        </authorList>
    </citation>
    <scope>NUCLEOTIDE SEQUENCE</scope>
    <source>
        <tissue evidence="2">Young leaves</tissue>
    </source>
</reference>
<protein>
    <submittedName>
        <fullName evidence="2">Uncharacterized protein</fullName>
    </submittedName>
</protein>
<dbReference type="Proteomes" id="UP001234989">
    <property type="component" value="Chromosome 8"/>
</dbReference>
<dbReference type="AlphaFoldDB" id="A0AAF0U9H1"/>
<keyword evidence="3" id="KW-1185">Reference proteome</keyword>
<keyword evidence="1" id="KW-0812">Transmembrane</keyword>
<organism evidence="2 3">
    <name type="scientific">Solanum verrucosum</name>
    <dbReference type="NCBI Taxonomy" id="315347"/>
    <lineage>
        <taxon>Eukaryota</taxon>
        <taxon>Viridiplantae</taxon>
        <taxon>Streptophyta</taxon>
        <taxon>Embryophyta</taxon>
        <taxon>Tracheophyta</taxon>
        <taxon>Spermatophyta</taxon>
        <taxon>Magnoliopsida</taxon>
        <taxon>eudicotyledons</taxon>
        <taxon>Gunneridae</taxon>
        <taxon>Pentapetalae</taxon>
        <taxon>asterids</taxon>
        <taxon>lamiids</taxon>
        <taxon>Solanales</taxon>
        <taxon>Solanaceae</taxon>
        <taxon>Solanoideae</taxon>
        <taxon>Solaneae</taxon>
        <taxon>Solanum</taxon>
    </lineage>
</organism>
<dbReference type="EMBL" id="CP133619">
    <property type="protein sequence ID" value="WMV41546.1"/>
    <property type="molecule type" value="Genomic_DNA"/>
</dbReference>
<keyword evidence="1" id="KW-1133">Transmembrane helix</keyword>
<gene>
    <name evidence="2" type="ORF">MTR67_034931</name>
</gene>
<accession>A0AAF0U9H1</accession>
<name>A0AAF0U9H1_SOLVR</name>
<keyword evidence="1" id="KW-0472">Membrane</keyword>
<evidence type="ECO:0000313" key="2">
    <source>
        <dbReference type="EMBL" id="WMV41546.1"/>
    </source>
</evidence>
<evidence type="ECO:0000313" key="3">
    <source>
        <dbReference type="Proteomes" id="UP001234989"/>
    </source>
</evidence>
<feature type="non-terminal residue" evidence="2">
    <location>
        <position position="1"/>
    </location>
</feature>